<evidence type="ECO:0000313" key="2">
    <source>
        <dbReference type="Proteomes" id="UP001139516"/>
    </source>
</evidence>
<keyword evidence="2" id="KW-1185">Reference proteome</keyword>
<comment type="caution">
    <text evidence="1">The sequence shown here is derived from an EMBL/GenBank/DDBJ whole genome shotgun (WGS) entry which is preliminary data.</text>
</comment>
<dbReference type="AlphaFoldDB" id="A0A9X1YCE3"/>
<gene>
    <name evidence="1" type="ORF">M0638_28060</name>
</gene>
<accession>A0A9X1YCE3</accession>
<dbReference type="EMBL" id="JALPRX010000215">
    <property type="protein sequence ID" value="MCK8788209.1"/>
    <property type="molecule type" value="Genomic_DNA"/>
</dbReference>
<protein>
    <submittedName>
        <fullName evidence="1">Uncharacterized protein</fullName>
    </submittedName>
</protein>
<name>A0A9X1YCE3_9PROT</name>
<sequence>MPLDTTPTIRREVHAAGLVSAALGLRFSAIPEASVIADPLPRDRSVVVLVMHRCRCWTVRATPAGHTAAYYDPTHGDMPLATGSLEAVLGAIAGHLERIAHLAPMVEHDAAVRAALAVVAAEAAVDAQREAMAEAVEALRLANRVPGGAEARRTARAAAFRALNAARAALRRAEVALHGPQSRPVLARRPRQAPALRVPAVPASLGESTACLLSQQPAGGAQPIAQPVPAAG</sequence>
<dbReference type="RefSeq" id="WP_248670250.1">
    <property type="nucleotide sequence ID" value="NZ_JALPRX010000215.1"/>
</dbReference>
<proteinExistence type="predicted"/>
<evidence type="ECO:0000313" key="1">
    <source>
        <dbReference type="EMBL" id="MCK8788209.1"/>
    </source>
</evidence>
<reference evidence="1" key="1">
    <citation type="submission" date="2022-04" db="EMBL/GenBank/DDBJ databases">
        <title>Roseomonas acroporae sp. nov., isolated from coral Acropora digitifera.</title>
        <authorList>
            <person name="Sun H."/>
        </authorList>
    </citation>
    <scope>NUCLEOTIDE SEQUENCE</scope>
    <source>
        <strain evidence="1">NAR14</strain>
    </source>
</reference>
<organism evidence="1 2">
    <name type="scientific">Roseomonas acroporae</name>
    <dbReference type="NCBI Taxonomy" id="2937791"/>
    <lineage>
        <taxon>Bacteria</taxon>
        <taxon>Pseudomonadati</taxon>
        <taxon>Pseudomonadota</taxon>
        <taxon>Alphaproteobacteria</taxon>
        <taxon>Acetobacterales</taxon>
        <taxon>Roseomonadaceae</taxon>
        <taxon>Roseomonas</taxon>
    </lineage>
</organism>
<dbReference type="Proteomes" id="UP001139516">
    <property type="component" value="Unassembled WGS sequence"/>
</dbReference>